<proteinExistence type="predicted"/>
<gene>
    <name evidence="2" type="ORF">COY93_02925</name>
</gene>
<comment type="caution">
    <text evidence="2">The sequence shown here is derived from an EMBL/GenBank/DDBJ whole genome shotgun (WGS) entry which is preliminary data.</text>
</comment>
<accession>A0A2M7Q9P5</accession>
<evidence type="ECO:0000313" key="3">
    <source>
        <dbReference type="Proteomes" id="UP000230973"/>
    </source>
</evidence>
<feature type="region of interest" description="Disordered" evidence="1">
    <location>
        <begin position="715"/>
        <end position="743"/>
    </location>
</feature>
<name>A0A2M7Q9P5_9BACT</name>
<evidence type="ECO:0000313" key="2">
    <source>
        <dbReference type="EMBL" id="PIY62473.1"/>
    </source>
</evidence>
<sequence>MAATFLLFVLGIGLALPFLLARPKPAYAFPTEDIVTETQTTVVNVFSTLKDNLVEGAVSALVSGASYFLSKMAYELAVSLTSDCPGQSVCWDSSNLKDGLKDAWQGALGEAVGTLSEEGGFSEIGFNLCAPSNPLSSMRIQVGLLDAAGAAPAKPRCSFQSIRDNWSSLSDQFTSGEALQAFMPQFSPGQSGLSVALGVFGHTQKVESDALVESTLKRITQAAAGGGFSDVADPVSGRILSPSSVVKTGFERMENEKEEAPRKGQETTSAGQIAKGAVLSVVINTVKTFVSTFISRLWNKFTSGLLSAEETISAQPGIILSEEGLFRPPGRKTSREVLTRLLTPPSKEVGEVDPLLNFTICPPTGRLPDNCVMDSQFANAVRIAGATPFTVRQAIDEGYLHGDWSLVPASDSRDQDPFCYATGYCESNLKRLRSVRVLPLGWEIAASQSHGSYSNFTLQDAVESFHDCNAEGERDSRHPFCNLINPEWVLKVPPAQCRIQAFGSSLLSPEIPRRLEECVDYRTCLKQDDFGNCVGGWGYCVRDRNAWRFNGDQCPAQFNTCRTLNPAKGGIPVSYLMNTVDFGVCNADNVGCQSYATDLNTISCHMTVPCEGEGGVACGVGCTIDDGEDSCNGSIGVSCSSFSPCDREDGCLVGCEVANGQVSCSSVAGLPKDKSDDWLVQPARFFNDKVESCDVRDVGCTSLIKLAPGESLNMMSNSGFESQDDVDRDGQSDRPTGWLMPTGSVPDDRTGFVLSNEDLVPLGRNAVLLAPDVGGVGTCNLAVGRICDDVGGCVCISDSEFTCLVQNGDISCNYGGKLVHDFLSVRPGQLNTVSGVFVSSEEGRSASGQIVVRFYDEAGERVNPGRDVPAISTFSHYIQEYDSSVGGTDPCRIVGGDGNGELLLNFVAPENVNEIRAACSFYVKDSRITQAIVEYRGSGLPGGGNVYLDAVQFEEGPLTPYHEGYSSRQVLSVKLAPAYLECTGEPNDRPECDSFARVCRENEIGCERFTPTNGDPSIPGIVSDQDYCPAECSGYDMFFQEETDFEAQPDEADNFIPATAQQCSAIDVGCTSFTNLENEQVEHFSRLRICSSPDDRDVETFYTWEGSDLTGYQLRSWSLKNTALDAPQGFGVDLGPGPIAEENKMTDICLDGSCGKAPCVRLDPGNSNRCIDNPVAIGDRSGFCSQEDIANGDYDCREFYDSGGSRHYRRFSSTIIASADCSRYRLAGRTEEDCLKWNGDYDRARGECIYRASASWSWTCSAAAAGCRSYRGNAATNVQTVFVDDFESEIAERWSSLGRIGFEQSSESIVVGGHSLRLQGGSATRKVGGSVSSGNLFSVSFWARGNGSVTASMVQVTSGTCSIETDGEVLDCRSVGGCPCNDSFGHACVIASGESSCEISPVDMAELAIEGDREVEITNDWRRYEVGPIRLNTFSPVPGTEEALRLSNSGGGGAPDVFLDNVIFTRVRDNISVVRDSWRTPDSCDRTYNGVYSPLEMLGCREYRTSQPSIVHLRSISNLCRDVSVGCSAYSDTQNTPDSFGPRTYGAVCRMPDGPDPDALPDTCSTSPNCPCDYRVSSPVDVVGVGRSKVLKDVCRVPAGETECRFVLDGIDVSGESAEYPDRFVLPGDERVHLVVRAKDACSSTAVGCRNLGMPTIDFERQCSLLDDDGKAYACPDSDGCSCPRGSDEDTMDCLVPNGRKSCYVALDEGVISGWKATVVKVNPSNYDQTLCQADAVGCQAFKASDGVYYLKHPGNQVCEFKTNIQVDGRVTSGWFRKSSSGSVFPCYEDLLVEGATFGIYRNRDTTYTGWVGACSAEYDRCEEFQDPNDPLPNGSSRAYYYLDNNKLDRASCGGQVSLSRGCVLLNQTSKTKTDYSSAATYFRSEREAGGGPVSPVSCQAGSGGSSSQNCTNRCLAVTHFCAGTSTECEVDADCADDAVCGSYERWGNGCLEDSDCDIGLGESCILVESGSSQFGNDTNTVLKVRQDRECAEWLECDQYSLPIYDSVKGRWTARCAGIDTCQNNMRIGDNYVCTDFKEVPKEILTADEYASRDTSWRGLEYSGYSIIDRYPPQFMRAYKIITGQCLEGSSEVRQTGDGSIVVCRSVDQCHEACASGEADCDATEVRCSAPLAGICISGDLVGHSCNDDSHCTKDRHFGQCSLSEFDTVRFGIQLSFCRQGDNIGERCASDKDCYDAGEVVVGSKACSLSCTQDEVTPDGRDGCPSDGYGIPCTGVSCPTSHGTCMENSCVYDYRGGPLRTDGWDNALSCRAYPEADSPYPQDVLNVDGEQVKSLEDYGATPGYDANGNPVQKQAQFRGANVCYEGNSCECSYSRVGYGSGNSKVRFQSPDRSIRYRDVPGVGSVGDFKTGSPAPGVCVNGPYDGRSCVPGETEQCGPANEGGACLSVSSYTVAMGWPGFCVDRNETRALFGSDDKLGCNLWLPLDVIPGLFDSYSYHPEAGFQSSVKNLMYCAASEGSAYRSCSNDINKSCVNDAECAPGTCVLRYIRHLRGAERADGGDIGGDHAVDPPDIPIDHNLFQYTDVGRESCNEGRRGDCNTFVCDQTYLPHLPGVTSLPCNEPFSIDQPLDALAGIAVTFMNRGTIWMTPDNGWGFALHWSGEEDYMAGGNLQEYDYEGHKYIKNQALEDETGGLDCLDWLETRDSNGVDSPCRNSTYNLSKQNCIAARAIEVDDGVFKKTVIETVLCHGASTLYHWVPVKLVDAYLRESCLEIEVVNDQNQYPPNVAWTDRLYDLRNGRSVTALWDRLAGLAEHYSVGPPALQGLYAMGLDHTPLGAIVPQFDPESDSFAQPIPLVRSEEGDDTAGSPYTRVVQDDTAQTVVFQAPDLFFGRDIAAGLTFSCGNGLSDGVLLERECITPQGLSISLRIKNNWFSAADHWNLTHSGQDKIKELFAYEYFEYNWSSGASYLSSGPFDHRIEELVADTDFVDHQPPRIVPADTESESCIDDGRVCPEMDGVDGITVDGHQDDICYEGGYATNVELAYYVYADSNHMPIRRHVVDYGDGTKPLRMDGAFKNRRGLDSSGQQVCGSDSSDWGLNSDACDPNYMSFKKTYVCNEATVASLDKCAWYADGDHYPCVDSAGCCIFRPRVQALDNWGICNGVCNDSVEDEVVGDLCFNSVAQNFLAESREEFDDVNECFILENDDQTYGYSDTRRPYTAYQGEIRVCPGGCSGGKSKSVIYDVDDSGAAPS</sequence>
<reference evidence="3" key="1">
    <citation type="submission" date="2017-09" db="EMBL/GenBank/DDBJ databases">
        <title>Depth-based differentiation of microbial function through sediment-hosted aquifers and enrichment of novel symbionts in the deep terrestrial subsurface.</title>
        <authorList>
            <person name="Probst A.J."/>
            <person name="Ladd B."/>
            <person name="Jarett J.K."/>
            <person name="Geller-Mcgrath D.E."/>
            <person name="Sieber C.M.K."/>
            <person name="Emerson J.B."/>
            <person name="Anantharaman K."/>
            <person name="Thomas B.C."/>
            <person name="Malmstrom R."/>
            <person name="Stieglmeier M."/>
            <person name="Klingl A."/>
            <person name="Woyke T."/>
            <person name="Ryan C.M."/>
            <person name="Banfield J.F."/>
        </authorList>
    </citation>
    <scope>NUCLEOTIDE SEQUENCE [LARGE SCALE GENOMIC DNA]</scope>
</reference>
<organism evidence="2 3">
    <name type="scientific">Candidatus Uhrbacteria bacterium CG_4_10_14_0_8_um_filter_58_22</name>
    <dbReference type="NCBI Taxonomy" id="1975029"/>
    <lineage>
        <taxon>Bacteria</taxon>
        <taxon>Candidatus Uhriibacteriota</taxon>
    </lineage>
</organism>
<dbReference type="Proteomes" id="UP000230973">
    <property type="component" value="Unassembled WGS sequence"/>
</dbReference>
<protein>
    <submittedName>
        <fullName evidence="2">Uncharacterized protein</fullName>
    </submittedName>
</protein>
<dbReference type="EMBL" id="PFLC01000037">
    <property type="protein sequence ID" value="PIY62473.1"/>
    <property type="molecule type" value="Genomic_DNA"/>
</dbReference>
<evidence type="ECO:0000256" key="1">
    <source>
        <dbReference type="SAM" id="MobiDB-lite"/>
    </source>
</evidence>